<keyword evidence="6" id="KW-0804">Transcription</keyword>
<dbReference type="STRING" id="933852.A0A0C2X9J4"/>
<evidence type="ECO:0000259" key="9">
    <source>
        <dbReference type="Pfam" id="PF16282"/>
    </source>
</evidence>
<dbReference type="GO" id="GO:0006281">
    <property type="term" value="P:DNA repair"/>
    <property type="evidence" value="ECO:0007669"/>
    <property type="project" value="InterPro"/>
</dbReference>
<evidence type="ECO:0000256" key="6">
    <source>
        <dbReference type="ARBA" id="ARBA00023163"/>
    </source>
</evidence>
<feature type="compositionally biased region" description="Low complexity" evidence="8">
    <location>
        <begin position="536"/>
        <end position="548"/>
    </location>
</feature>
<dbReference type="PANTHER" id="PTHR12855:SF10">
    <property type="entry name" value="DNA METHYLTRANSFERASE 1-ASSOCIATED PROTEIN 1"/>
    <property type="match status" value="1"/>
</dbReference>
<comment type="similarity">
    <text evidence="2">Belongs to the SWC4 family.</text>
</comment>
<dbReference type="GO" id="GO:0003714">
    <property type="term" value="F:transcription corepressor activity"/>
    <property type="evidence" value="ECO:0007669"/>
    <property type="project" value="TreeGrafter"/>
</dbReference>
<dbReference type="GO" id="GO:0000812">
    <property type="term" value="C:Swr1 complex"/>
    <property type="evidence" value="ECO:0007669"/>
    <property type="project" value="TreeGrafter"/>
</dbReference>
<evidence type="ECO:0000256" key="5">
    <source>
        <dbReference type="ARBA" id="ARBA00023015"/>
    </source>
</evidence>
<evidence type="ECO:0000256" key="7">
    <source>
        <dbReference type="ARBA" id="ARBA00023242"/>
    </source>
</evidence>
<dbReference type="InterPro" id="IPR027109">
    <property type="entry name" value="Swc4/Dmap1"/>
</dbReference>
<keyword evidence="7" id="KW-0539">Nucleus</keyword>
<feature type="region of interest" description="Disordered" evidence="8">
    <location>
        <begin position="23"/>
        <end position="45"/>
    </location>
</feature>
<feature type="compositionally biased region" description="Polar residues" evidence="8">
    <location>
        <begin position="563"/>
        <end position="574"/>
    </location>
</feature>
<accession>A0A0C2X9J4</accession>
<feature type="region of interest" description="Disordered" evidence="8">
    <location>
        <begin position="324"/>
        <end position="368"/>
    </location>
</feature>
<keyword evidence="5" id="KW-0805">Transcription regulation</keyword>
<keyword evidence="4" id="KW-0156">Chromatin regulator</keyword>
<dbReference type="Proteomes" id="UP000054097">
    <property type="component" value="Unassembled WGS sequence"/>
</dbReference>
<dbReference type="GO" id="GO:0035267">
    <property type="term" value="C:NuA4 histone acetyltransferase complex"/>
    <property type="evidence" value="ECO:0007669"/>
    <property type="project" value="InterPro"/>
</dbReference>
<dbReference type="OrthoDB" id="19740at2759"/>
<evidence type="ECO:0000313" key="10">
    <source>
        <dbReference type="EMBL" id="KIM25902.1"/>
    </source>
</evidence>
<protein>
    <recommendedName>
        <fullName evidence="3">SWR1-complex protein 4</fullName>
    </recommendedName>
</protein>
<dbReference type="GO" id="GO:0006338">
    <property type="term" value="P:chromatin remodeling"/>
    <property type="evidence" value="ECO:0007669"/>
    <property type="project" value="InterPro"/>
</dbReference>
<dbReference type="Pfam" id="PF16282">
    <property type="entry name" value="SANT_DAMP1_like"/>
    <property type="match status" value="1"/>
</dbReference>
<evidence type="ECO:0000256" key="1">
    <source>
        <dbReference type="ARBA" id="ARBA00004123"/>
    </source>
</evidence>
<evidence type="ECO:0000256" key="8">
    <source>
        <dbReference type="SAM" id="MobiDB-lite"/>
    </source>
</evidence>
<feature type="compositionally biased region" description="Polar residues" evidence="8">
    <location>
        <begin position="410"/>
        <end position="423"/>
    </location>
</feature>
<evidence type="ECO:0000256" key="4">
    <source>
        <dbReference type="ARBA" id="ARBA00022853"/>
    </source>
</evidence>
<name>A0A0C2X9J4_SERVB</name>
<feature type="compositionally biased region" description="Basic and acidic residues" evidence="8">
    <location>
        <begin position="518"/>
        <end position="529"/>
    </location>
</feature>
<dbReference type="GO" id="GO:0000122">
    <property type="term" value="P:negative regulation of transcription by RNA polymerase II"/>
    <property type="evidence" value="ECO:0007669"/>
    <property type="project" value="TreeGrafter"/>
</dbReference>
<dbReference type="PANTHER" id="PTHR12855">
    <property type="entry name" value="DNA METHYLTRANSFERASE 1-ASSOCIATED PROTEIN 1 FAMILY MEMBER"/>
    <property type="match status" value="1"/>
</dbReference>
<organism evidence="10 11">
    <name type="scientific">Serendipita vermifera MAFF 305830</name>
    <dbReference type="NCBI Taxonomy" id="933852"/>
    <lineage>
        <taxon>Eukaryota</taxon>
        <taxon>Fungi</taxon>
        <taxon>Dikarya</taxon>
        <taxon>Basidiomycota</taxon>
        <taxon>Agaricomycotina</taxon>
        <taxon>Agaricomycetes</taxon>
        <taxon>Sebacinales</taxon>
        <taxon>Serendipitaceae</taxon>
        <taxon>Serendipita</taxon>
    </lineage>
</organism>
<reference evidence="10 11" key="1">
    <citation type="submission" date="2014-04" db="EMBL/GenBank/DDBJ databases">
        <authorList>
            <consortium name="DOE Joint Genome Institute"/>
            <person name="Kuo A."/>
            <person name="Zuccaro A."/>
            <person name="Kohler A."/>
            <person name="Nagy L.G."/>
            <person name="Floudas D."/>
            <person name="Copeland A."/>
            <person name="Barry K.W."/>
            <person name="Cichocki N."/>
            <person name="Veneault-Fourrey C."/>
            <person name="LaButti K."/>
            <person name="Lindquist E.A."/>
            <person name="Lipzen A."/>
            <person name="Lundell T."/>
            <person name="Morin E."/>
            <person name="Murat C."/>
            <person name="Sun H."/>
            <person name="Tunlid A."/>
            <person name="Henrissat B."/>
            <person name="Grigoriev I.V."/>
            <person name="Hibbett D.S."/>
            <person name="Martin F."/>
            <person name="Nordberg H.P."/>
            <person name="Cantor M.N."/>
            <person name="Hua S.X."/>
        </authorList>
    </citation>
    <scope>NUCLEOTIDE SEQUENCE [LARGE SCALE GENOMIC DNA]</scope>
    <source>
        <strain evidence="10 11">MAFF 305830</strain>
    </source>
</reference>
<evidence type="ECO:0000256" key="3">
    <source>
        <dbReference type="ARBA" id="ARBA00019132"/>
    </source>
</evidence>
<reference evidence="11" key="2">
    <citation type="submission" date="2015-01" db="EMBL/GenBank/DDBJ databases">
        <title>Evolutionary Origins and Diversification of the Mycorrhizal Mutualists.</title>
        <authorList>
            <consortium name="DOE Joint Genome Institute"/>
            <consortium name="Mycorrhizal Genomics Consortium"/>
            <person name="Kohler A."/>
            <person name="Kuo A."/>
            <person name="Nagy L.G."/>
            <person name="Floudas D."/>
            <person name="Copeland A."/>
            <person name="Barry K.W."/>
            <person name="Cichocki N."/>
            <person name="Veneault-Fourrey C."/>
            <person name="LaButti K."/>
            <person name="Lindquist E.A."/>
            <person name="Lipzen A."/>
            <person name="Lundell T."/>
            <person name="Morin E."/>
            <person name="Murat C."/>
            <person name="Riley R."/>
            <person name="Ohm R."/>
            <person name="Sun H."/>
            <person name="Tunlid A."/>
            <person name="Henrissat B."/>
            <person name="Grigoriev I.V."/>
            <person name="Hibbett D.S."/>
            <person name="Martin F."/>
        </authorList>
    </citation>
    <scope>NUCLEOTIDE SEQUENCE [LARGE SCALE GENOMIC DNA]</scope>
    <source>
        <strain evidence="11">MAFF 305830</strain>
    </source>
</reference>
<evidence type="ECO:0000256" key="2">
    <source>
        <dbReference type="ARBA" id="ARBA00006918"/>
    </source>
</evidence>
<proteinExistence type="inferred from homology"/>
<dbReference type="Gene3D" id="1.10.10.60">
    <property type="entry name" value="Homeodomain-like"/>
    <property type="match status" value="1"/>
</dbReference>
<dbReference type="EMBL" id="KN824310">
    <property type="protein sequence ID" value="KIM25902.1"/>
    <property type="molecule type" value="Genomic_DNA"/>
</dbReference>
<sequence>MWSNYRPESLDIDTLPDVSHLSLNTSPLKRPPTSDSALKPAKFGVPTLSLLPSPRRIETLDDPNASNESKHGKLKYRWQRLPFKNPVRHDTQPNIVTSEAKGKGRADDADIGGLRLRHWTRVPASTDKDEEAYTEDPEPYPFARYASSSQVYSYTDEEYATHVNDPDSGWSKEETDYLFNLLQAYNARFYIVQDRYEYPGTPEQPAQKREVEDLKARYYSVVRRLIMARTGPEPESVKMAESLVLRYGFDHAQEKARREHVANLWARTPAQVAEETHLYTELLRLSQTATEFTGQRHHLLRLLAGIESGLPDIRTRDDRLAPLNADPQIRGMKGGQWGALNSAGPGGSAARKRRGVGPAGQSIDWGESPIHGNNVISLGSASAQRQLLPPAQQAEYDARHHIIRAPPGSTLINPKNTHTPVHTRSSKFPVPKPVLASYIQGYSQASADATGTNQTSGTSLFTRIDVHTNKLAMPTKENMEWMERVFAIAGQLVEVQRAIERVDVELSTQRTRLGLPNIKEKEKEKKDEQMQGVETSAPAAASASAAESADNKPLRASSRKRTMSVSSGASSVGTNKRMKT</sequence>
<feature type="domain" description="DAMP1 SANT/Myb-like" evidence="9">
    <location>
        <begin position="140"/>
        <end position="226"/>
    </location>
</feature>
<feature type="region of interest" description="Disordered" evidence="8">
    <location>
        <begin position="515"/>
        <end position="580"/>
    </location>
</feature>
<dbReference type="InterPro" id="IPR032563">
    <property type="entry name" value="DAMP1_SANT-like"/>
</dbReference>
<evidence type="ECO:0000313" key="11">
    <source>
        <dbReference type="Proteomes" id="UP000054097"/>
    </source>
</evidence>
<gene>
    <name evidence="10" type="ORF">M408DRAFT_330900</name>
</gene>
<keyword evidence="11" id="KW-1185">Reference proteome</keyword>
<dbReference type="AlphaFoldDB" id="A0A0C2X9J4"/>
<dbReference type="HOGENOM" id="CLU_018539_4_1_1"/>
<feature type="region of interest" description="Disordered" evidence="8">
    <location>
        <begin position="405"/>
        <end position="428"/>
    </location>
</feature>
<comment type="subcellular location">
    <subcellularLocation>
        <location evidence="1">Nucleus</location>
    </subcellularLocation>
</comment>